<dbReference type="Proteomes" id="UP000570474">
    <property type="component" value="Unassembled WGS sequence"/>
</dbReference>
<protein>
    <submittedName>
        <fullName evidence="1">Ester cyclase</fullName>
    </submittedName>
</protein>
<evidence type="ECO:0000313" key="1">
    <source>
        <dbReference type="EMBL" id="NLR64499.1"/>
    </source>
</evidence>
<comment type="caution">
    <text evidence="1">The sequence shown here is derived from an EMBL/GenBank/DDBJ whole genome shotgun (WGS) entry which is preliminary data.</text>
</comment>
<dbReference type="InterPro" id="IPR009959">
    <property type="entry name" value="Cyclase_SnoaL-like"/>
</dbReference>
<dbReference type="InterPro" id="IPR032710">
    <property type="entry name" value="NTF2-like_dom_sf"/>
</dbReference>
<dbReference type="SUPFAM" id="SSF54427">
    <property type="entry name" value="NTF2-like"/>
    <property type="match status" value="1"/>
</dbReference>
<sequence>MHLSEQKDLIVRFINEVWNNGNTANLDTFLHPAFKDYSLPASLPADANGLKQWVSMVHESFQPLSVIEEHLAEPGHCMVRISMHMKHTGLWRGIPATGQTAITSGFRSFAIKDGRIIEHRTLVDGNTLERQLKASADITGCQPKTTVNGQLPG</sequence>
<accession>A0A847RBQ2</accession>
<keyword evidence="2" id="KW-1185">Reference proteome</keyword>
<proteinExistence type="predicted"/>
<evidence type="ECO:0000313" key="2">
    <source>
        <dbReference type="Proteomes" id="UP000570474"/>
    </source>
</evidence>
<name>A0A847RBQ2_9BACT</name>
<gene>
    <name evidence="1" type="ORF">HGH92_09305</name>
</gene>
<dbReference type="EMBL" id="JABAIA010000001">
    <property type="protein sequence ID" value="NLR64499.1"/>
    <property type="molecule type" value="Genomic_DNA"/>
</dbReference>
<organism evidence="1 2">
    <name type="scientific">Chitinophaga varians</name>
    <dbReference type="NCBI Taxonomy" id="2202339"/>
    <lineage>
        <taxon>Bacteria</taxon>
        <taxon>Pseudomonadati</taxon>
        <taxon>Bacteroidota</taxon>
        <taxon>Chitinophagia</taxon>
        <taxon>Chitinophagales</taxon>
        <taxon>Chitinophagaceae</taxon>
        <taxon>Chitinophaga</taxon>
    </lineage>
</organism>
<dbReference type="Pfam" id="PF07366">
    <property type="entry name" value="SnoaL"/>
    <property type="match status" value="1"/>
</dbReference>
<dbReference type="GO" id="GO:0030638">
    <property type="term" value="P:polyketide metabolic process"/>
    <property type="evidence" value="ECO:0007669"/>
    <property type="project" value="InterPro"/>
</dbReference>
<dbReference type="AlphaFoldDB" id="A0A847RBQ2"/>
<reference evidence="1 2" key="1">
    <citation type="submission" date="2020-04" db="EMBL/GenBank/DDBJ databases">
        <authorList>
            <person name="Yin C."/>
        </authorList>
    </citation>
    <scope>NUCLEOTIDE SEQUENCE [LARGE SCALE GENOMIC DNA]</scope>
    <source>
        <strain evidence="1 2">Ae27</strain>
    </source>
</reference>
<dbReference type="RefSeq" id="WP_168870452.1">
    <property type="nucleotide sequence ID" value="NZ_JABAIA010000001.1"/>
</dbReference>
<dbReference type="Gene3D" id="3.10.450.50">
    <property type="match status" value="1"/>
</dbReference>